<sequence length="92" mass="10722">MPKPSNFQECPLRRLLFRWAARFTADERMQSRLVEKTIGEIIREFPGADHDSRIDVELLATLRGVALREFTARPRPGVERRFESNQIAPNDQ</sequence>
<dbReference type="EMBL" id="AMQQ01000021">
    <property type="protein sequence ID" value="EKJ95121.1"/>
    <property type="molecule type" value="Genomic_DNA"/>
</dbReference>
<protein>
    <submittedName>
        <fullName evidence="1">Uncharacterized protein</fullName>
    </submittedName>
</protein>
<evidence type="ECO:0000313" key="2">
    <source>
        <dbReference type="Proteomes" id="UP000017668"/>
    </source>
</evidence>
<reference evidence="1 2" key="1">
    <citation type="journal article" date="2013" name="Genome Announc.">
        <title>Genome Sequence of Rhizobium lupini HPC(L) Isolated from Saline Desert Soil, Kutch (Gujarat).</title>
        <authorList>
            <person name="Agarwal L."/>
            <person name="Purohit H.J."/>
        </authorList>
    </citation>
    <scope>NUCLEOTIDE SEQUENCE [LARGE SCALE GENOMIC DNA]</scope>
    <source>
        <strain evidence="2">HPC(L)</strain>
    </source>
</reference>
<dbReference type="Proteomes" id="UP000017668">
    <property type="component" value="Unassembled WGS sequence"/>
</dbReference>
<organism evidence="1 2">
    <name type="scientific">Bradyrhizobium lupini HPC(L)</name>
    <dbReference type="NCBI Taxonomy" id="1229491"/>
    <lineage>
        <taxon>Bacteria</taxon>
        <taxon>Pseudomonadati</taxon>
        <taxon>Pseudomonadota</taxon>
        <taxon>Alphaproteobacteria</taxon>
        <taxon>Hyphomicrobiales</taxon>
        <taxon>Nitrobacteraceae</taxon>
        <taxon>Bradyrhizobium</taxon>
    </lineage>
</organism>
<keyword evidence="2" id="KW-1185">Reference proteome</keyword>
<name>A0ABN0HKL4_RHILU</name>
<proteinExistence type="predicted"/>
<comment type="caution">
    <text evidence="1">The sequence shown here is derived from an EMBL/GenBank/DDBJ whole genome shotgun (WGS) entry which is preliminary data.</text>
</comment>
<gene>
    <name evidence="1" type="ORF">C241_15223</name>
</gene>
<evidence type="ECO:0000313" key="1">
    <source>
        <dbReference type="EMBL" id="EKJ95121.1"/>
    </source>
</evidence>
<accession>A0ABN0HKL4</accession>